<accession>A0A202C466</accession>
<evidence type="ECO:0000313" key="2">
    <source>
        <dbReference type="Proteomes" id="UP000196355"/>
    </source>
</evidence>
<name>A0A202C466_9FLAO</name>
<dbReference type="AlphaFoldDB" id="A0A202C466"/>
<gene>
    <name evidence="1" type="ORF">B0E34_07780</name>
</gene>
<sequence length="160" mass="19244">MGFQSIVHGRIVIENKHEEAREIIINLGNEDWMFRTEMFGLGISEHSYYEDPVITFGATYKQIEYHWKEFIITFESILKQLHFDTAKIQLETEILGTYNFFWKSKRNSTIKENFDEKDKIIETELWFFGFGNRDRWGLLESELLPSEIFKIDHFKYPVED</sequence>
<dbReference type="Proteomes" id="UP000196355">
    <property type="component" value="Unassembled WGS sequence"/>
</dbReference>
<keyword evidence="2" id="KW-1185">Reference proteome</keyword>
<protein>
    <submittedName>
        <fullName evidence="1">Uncharacterized protein</fullName>
    </submittedName>
</protein>
<dbReference type="RefSeq" id="WP_087708400.1">
    <property type="nucleotide sequence ID" value="NZ_JAKYXK010000006.1"/>
</dbReference>
<proteinExistence type="predicted"/>
<reference evidence="2" key="1">
    <citation type="submission" date="2017-02" db="EMBL/GenBank/DDBJ databases">
        <authorList>
            <person name="Tetz G."/>
            <person name="Tetz V."/>
        </authorList>
    </citation>
    <scope>NUCLEOTIDE SEQUENCE [LARGE SCALE GENOMIC DNA]</scope>
    <source>
        <strain evidence="2">VT16-26</strain>
    </source>
</reference>
<organism evidence="1 2">
    <name type="scientific">Chryseobacterium mucoviscidosis</name>
    <dbReference type="NCBI Taxonomy" id="1945581"/>
    <lineage>
        <taxon>Bacteria</taxon>
        <taxon>Pseudomonadati</taxon>
        <taxon>Bacteroidota</taxon>
        <taxon>Flavobacteriia</taxon>
        <taxon>Flavobacteriales</taxon>
        <taxon>Weeksellaceae</taxon>
        <taxon>Chryseobacterium group</taxon>
        <taxon>Chryseobacterium</taxon>
    </lineage>
</organism>
<comment type="caution">
    <text evidence="1">The sequence shown here is derived from an EMBL/GenBank/DDBJ whole genome shotgun (WGS) entry which is preliminary data.</text>
</comment>
<evidence type="ECO:0000313" key="1">
    <source>
        <dbReference type="EMBL" id="OVE58569.1"/>
    </source>
</evidence>
<dbReference type="EMBL" id="MVAG01000105">
    <property type="protein sequence ID" value="OVE58569.1"/>
    <property type="molecule type" value="Genomic_DNA"/>
</dbReference>